<dbReference type="InterPro" id="IPR005119">
    <property type="entry name" value="LysR_subst-bd"/>
</dbReference>
<dbReference type="RefSeq" id="WP_132430800.1">
    <property type="nucleotide sequence ID" value="NZ_SMFZ01000002.1"/>
</dbReference>
<keyword evidence="7" id="KW-1185">Reference proteome</keyword>
<dbReference type="AlphaFoldDB" id="A0A4R1HP27"/>
<evidence type="ECO:0000256" key="4">
    <source>
        <dbReference type="ARBA" id="ARBA00023163"/>
    </source>
</evidence>
<evidence type="ECO:0000259" key="5">
    <source>
        <dbReference type="PROSITE" id="PS50931"/>
    </source>
</evidence>
<keyword evidence="3 6" id="KW-0238">DNA-binding</keyword>
<dbReference type="PANTHER" id="PTHR30346">
    <property type="entry name" value="TRANSCRIPTIONAL DUAL REGULATOR HCAR-RELATED"/>
    <property type="match status" value="1"/>
</dbReference>
<dbReference type="InterPro" id="IPR036388">
    <property type="entry name" value="WH-like_DNA-bd_sf"/>
</dbReference>
<dbReference type="PROSITE" id="PS50931">
    <property type="entry name" value="HTH_LYSR"/>
    <property type="match status" value="1"/>
</dbReference>
<dbReference type="Gene3D" id="3.40.190.10">
    <property type="entry name" value="Periplasmic binding protein-like II"/>
    <property type="match status" value="2"/>
</dbReference>
<dbReference type="GO" id="GO:0003677">
    <property type="term" value="F:DNA binding"/>
    <property type="evidence" value="ECO:0007669"/>
    <property type="project" value="UniProtKB-KW"/>
</dbReference>
<dbReference type="FunFam" id="1.10.10.10:FF:000001">
    <property type="entry name" value="LysR family transcriptional regulator"/>
    <property type="match status" value="1"/>
</dbReference>
<dbReference type="Proteomes" id="UP000295560">
    <property type="component" value="Unassembled WGS sequence"/>
</dbReference>
<dbReference type="PANTHER" id="PTHR30346:SF0">
    <property type="entry name" value="HCA OPERON TRANSCRIPTIONAL ACTIVATOR HCAR"/>
    <property type="match status" value="1"/>
</dbReference>
<dbReference type="PRINTS" id="PR00039">
    <property type="entry name" value="HTHLYSR"/>
</dbReference>
<dbReference type="Gene3D" id="1.10.10.10">
    <property type="entry name" value="Winged helix-like DNA-binding domain superfamily/Winged helix DNA-binding domain"/>
    <property type="match status" value="1"/>
</dbReference>
<sequence length="288" mass="30016">MELRQLRAFVTVAEELHFGRAAARLGTVQPAVSQQLGRLERELGVRLLDRSPHRVVLTAAGRRLLGEARAALAGVDRVRDVADALLKGREGAVRIGTTPGLAERLGRGLTAVRALSPDVEVVLVEGSARAHAAAVATGALDTALVREDTSVDGTTAVGVGDDEVVALLPHAHPAASTSVVDVHALADLRLRLPPRRSDPTLHDAVLARCAEVGLVPRRGRDVVSVEDAALEISAGGADWTVVHPSGVDRTSCGTVARPFAPSLTVPVRLLLPAGAVGGCRDALVDAFR</sequence>
<evidence type="ECO:0000313" key="7">
    <source>
        <dbReference type="Proteomes" id="UP000295560"/>
    </source>
</evidence>
<protein>
    <submittedName>
        <fullName evidence="6">DNA-binding transcriptional LysR family regulator</fullName>
    </submittedName>
</protein>
<keyword evidence="2" id="KW-0805">Transcription regulation</keyword>
<dbReference type="Pfam" id="PF00126">
    <property type="entry name" value="HTH_1"/>
    <property type="match status" value="1"/>
</dbReference>
<dbReference type="GO" id="GO:0003700">
    <property type="term" value="F:DNA-binding transcription factor activity"/>
    <property type="evidence" value="ECO:0007669"/>
    <property type="project" value="InterPro"/>
</dbReference>
<comment type="caution">
    <text evidence="6">The sequence shown here is derived from an EMBL/GenBank/DDBJ whole genome shotgun (WGS) entry which is preliminary data.</text>
</comment>
<gene>
    <name evidence="6" type="ORF">EV378_6139</name>
</gene>
<dbReference type="InterPro" id="IPR000847">
    <property type="entry name" value="LysR_HTH_N"/>
</dbReference>
<feature type="domain" description="HTH lysR-type" evidence="5">
    <location>
        <begin position="1"/>
        <end position="58"/>
    </location>
</feature>
<comment type="similarity">
    <text evidence="1">Belongs to the LysR transcriptional regulatory family.</text>
</comment>
<dbReference type="SUPFAM" id="SSF46785">
    <property type="entry name" value="Winged helix' DNA-binding domain"/>
    <property type="match status" value="1"/>
</dbReference>
<name>A0A4R1HP27_PSEEN</name>
<dbReference type="GO" id="GO:0032993">
    <property type="term" value="C:protein-DNA complex"/>
    <property type="evidence" value="ECO:0007669"/>
    <property type="project" value="TreeGrafter"/>
</dbReference>
<evidence type="ECO:0000256" key="2">
    <source>
        <dbReference type="ARBA" id="ARBA00023015"/>
    </source>
</evidence>
<keyword evidence="4" id="KW-0804">Transcription</keyword>
<dbReference type="Pfam" id="PF03466">
    <property type="entry name" value="LysR_substrate"/>
    <property type="match status" value="1"/>
</dbReference>
<dbReference type="SUPFAM" id="SSF53850">
    <property type="entry name" value="Periplasmic binding protein-like II"/>
    <property type="match status" value="1"/>
</dbReference>
<reference evidence="6 7" key="1">
    <citation type="submission" date="2019-03" db="EMBL/GenBank/DDBJ databases">
        <title>Sequencing the genomes of 1000 actinobacteria strains.</title>
        <authorList>
            <person name="Klenk H.-P."/>
        </authorList>
    </citation>
    <scope>NUCLEOTIDE SEQUENCE [LARGE SCALE GENOMIC DNA]</scope>
    <source>
        <strain evidence="6 7">DSM 44969</strain>
    </source>
</reference>
<evidence type="ECO:0000256" key="1">
    <source>
        <dbReference type="ARBA" id="ARBA00009437"/>
    </source>
</evidence>
<accession>A0A4R1HP27</accession>
<evidence type="ECO:0000256" key="3">
    <source>
        <dbReference type="ARBA" id="ARBA00023125"/>
    </source>
</evidence>
<proteinExistence type="inferred from homology"/>
<dbReference type="InterPro" id="IPR036390">
    <property type="entry name" value="WH_DNA-bd_sf"/>
</dbReference>
<evidence type="ECO:0000313" key="6">
    <source>
        <dbReference type="EMBL" id="TCK22140.1"/>
    </source>
</evidence>
<organism evidence="6 7">
    <name type="scientific">Pseudonocardia endophytica</name>
    <dbReference type="NCBI Taxonomy" id="401976"/>
    <lineage>
        <taxon>Bacteria</taxon>
        <taxon>Bacillati</taxon>
        <taxon>Actinomycetota</taxon>
        <taxon>Actinomycetes</taxon>
        <taxon>Pseudonocardiales</taxon>
        <taxon>Pseudonocardiaceae</taxon>
        <taxon>Pseudonocardia</taxon>
    </lineage>
</organism>
<dbReference type="OrthoDB" id="3461417at2"/>
<dbReference type="EMBL" id="SMFZ01000002">
    <property type="protein sequence ID" value="TCK22140.1"/>
    <property type="molecule type" value="Genomic_DNA"/>
</dbReference>